<comment type="cofactor">
    <cofactor evidence="1">
        <name>Zn(2+)</name>
        <dbReference type="ChEBI" id="CHEBI:29105"/>
    </cofactor>
</comment>
<evidence type="ECO:0000256" key="1">
    <source>
        <dbReference type="ARBA" id="ARBA00001947"/>
    </source>
</evidence>
<comment type="caution">
    <text evidence="12">The sequence shown here is derived from an EMBL/GenBank/DDBJ whole genome shotgun (WGS) entry which is preliminary data.</text>
</comment>
<dbReference type="EMBL" id="WJXW01000005">
    <property type="protein sequence ID" value="KAF9736256.1"/>
    <property type="molecule type" value="Genomic_DNA"/>
</dbReference>
<feature type="compositionally biased region" description="Polar residues" evidence="11">
    <location>
        <begin position="1012"/>
        <end position="1028"/>
    </location>
</feature>
<feature type="compositionally biased region" description="Acidic residues" evidence="11">
    <location>
        <begin position="1094"/>
        <end position="1105"/>
    </location>
</feature>
<feature type="region of interest" description="Disordered" evidence="11">
    <location>
        <begin position="1051"/>
        <end position="1105"/>
    </location>
</feature>
<dbReference type="GO" id="GO:0003876">
    <property type="term" value="F:AMP deaminase activity"/>
    <property type="evidence" value="ECO:0007669"/>
    <property type="project" value="UniProtKB-EC"/>
</dbReference>
<feature type="region of interest" description="Disordered" evidence="11">
    <location>
        <begin position="139"/>
        <end position="206"/>
    </location>
</feature>
<feature type="region of interest" description="Disordered" evidence="11">
    <location>
        <begin position="285"/>
        <end position="343"/>
    </location>
</feature>
<feature type="region of interest" description="Disordered" evidence="11">
    <location>
        <begin position="900"/>
        <end position="1028"/>
    </location>
</feature>
<evidence type="ECO:0000313" key="12">
    <source>
        <dbReference type="EMBL" id="KAF9736256.1"/>
    </source>
</evidence>
<feature type="compositionally biased region" description="Acidic residues" evidence="11">
    <location>
        <begin position="28"/>
        <end position="43"/>
    </location>
</feature>
<feature type="compositionally biased region" description="Basic and acidic residues" evidence="11">
    <location>
        <begin position="984"/>
        <end position="994"/>
    </location>
</feature>
<feature type="compositionally biased region" description="Polar residues" evidence="11">
    <location>
        <begin position="1"/>
        <end position="10"/>
    </location>
</feature>
<dbReference type="PROSITE" id="PS00485">
    <property type="entry name" value="A_DEAMINASE"/>
    <property type="match status" value="1"/>
</dbReference>
<keyword evidence="5" id="KW-0479">Metal-binding</keyword>
<dbReference type="InterPro" id="IPR006650">
    <property type="entry name" value="A/AMP_deam_AS"/>
</dbReference>
<dbReference type="SUPFAM" id="SSF51556">
    <property type="entry name" value="Metallo-dependent hydrolases"/>
    <property type="match status" value="1"/>
</dbReference>
<comment type="pathway">
    <text evidence="2">Purine metabolism; IMP biosynthesis via salvage pathway; IMP from AMP: step 1/1.</text>
</comment>
<evidence type="ECO:0000256" key="9">
    <source>
        <dbReference type="ARBA" id="ARBA00072037"/>
    </source>
</evidence>
<organism evidence="12 13">
    <name type="scientific">Paraphaeosphaeria minitans</name>
    <dbReference type="NCBI Taxonomy" id="565426"/>
    <lineage>
        <taxon>Eukaryota</taxon>
        <taxon>Fungi</taxon>
        <taxon>Dikarya</taxon>
        <taxon>Ascomycota</taxon>
        <taxon>Pezizomycotina</taxon>
        <taxon>Dothideomycetes</taxon>
        <taxon>Pleosporomycetidae</taxon>
        <taxon>Pleosporales</taxon>
        <taxon>Massarineae</taxon>
        <taxon>Didymosphaeriaceae</taxon>
        <taxon>Paraphaeosphaeria</taxon>
    </lineage>
</organism>
<feature type="region of interest" description="Disordered" evidence="11">
    <location>
        <begin position="1"/>
        <end position="85"/>
    </location>
</feature>
<dbReference type="Gene3D" id="3.20.20.140">
    <property type="entry name" value="Metal-dependent hydrolases"/>
    <property type="match status" value="1"/>
</dbReference>
<dbReference type="GO" id="GO:0032264">
    <property type="term" value="P:IMP salvage"/>
    <property type="evidence" value="ECO:0007669"/>
    <property type="project" value="InterPro"/>
</dbReference>
<keyword evidence="6" id="KW-0378">Hydrolase</keyword>
<dbReference type="InterPro" id="IPR032466">
    <property type="entry name" value="Metal_Hydrolase"/>
</dbReference>
<name>A0A9P6KRW3_9PLEO</name>
<evidence type="ECO:0000256" key="6">
    <source>
        <dbReference type="ARBA" id="ARBA00022801"/>
    </source>
</evidence>
<dbReference type="PANTHER" id="PTHR11359:SF0">
    <property type="entry name" value="AMP DEAMINASE"/>
    <property type="match status" value="1"/>
</dbReference>
<dbReference type="NCBIfam" id="TIGR01429">
    <property type="entry name" value="AMP_deaminase"/>
    <property type="match status" value="1"/>
</dbReference>
<evidence type="ECO:0000256" key="4">
    <source>
        <dbReference type="ARBA" id="ARBA00012775"/>
    </source>
</evidence>
<feature type="compositionally biased region" description="Low complexity" evidence="11">
    <location>
        <begin position="65"/>
        <end position="78"/>
    </location>
</feature>
<evidence type="ECO:0000313" key="13">
    <source>
        <dbReference type="Proteomes" id="UP000756921"/>
    </source>
</evidence>
<evidence type="ECO:0000256" key="2">
    <source>
        <dbReference type="ARBA" id="ARBA00004955"/>
    </source>
</evidence>
<reference evidence="12" key="1">
    <citation type="journal article" date="2020" name="Mol. Plant Microbe Interact.">
        <title>Genome Sequence of the Biocontrol Agent Coniothyrium minitans strain Conio (IMI 134523).</title>
        <authorList>
            <person name="Patel D."/>
            <person name="Shittu T.A."/>
            <person name="Baroncelli R."/>
            <person name="Muthumeenakshi S."/>
            <person name="Osborne T.H."/>
            <person name="Janganan T.K."/>
            <person name="Sreenivasaprasad S."/>
        </authorList>
    </citation>
    <scope>NUCLEOTIDE SEQUENCE</scope>
    <source>
        <strain evidence="12">Conio</strain>
    </source>
</reference>
<evidence type="ECO:0000256" key="10">
    <source>
        <dbReference type="ARBA" id="ARBA00078830"/>
    </source>
</evidence>
<accession>A0A9P6KRW3</accession>
<feature type="compositionally biased region" description="Polar residues" evidence="11">
    <location>
        <begin position="938"/>
        <end position="950"/>
    </location>
</feature>
<feature type="compositionally biased region" description="Low complexity" evidence="11">
    <location>
        <begin position="900"/>
        <end position="912"/>
    </location>
</feature>
<protein>
    <recommendedName>
        <fullName evidence="9">AMP deaminase</fullName>
        <ecNumber evidence="4">3.5.4.6</ecNumber>
    </recommendedName>
    <alternativeName>
        <fullName evidence="10">Myoadenylate deaminase</fullName>
    </alternativeName>
</protein>
<dbReference type="FunFam" id="3.20.20.140:FF:000300">
    <property type="entry name" value="Uncharacterized protein"/>
    <property type="match status" value="1"/>
</dbReference>
<dbReference type="PANTHER" id="PTHR11359">
    <property type="entry name" value="AMP DEAMINASE"/>
    <property type="match status" value="1"/>
</dbReference>
<proteinExistence type="inferred from homology"/>
<evidence type="ECO:0000256" key="11">
    <source>
        <dbReference type="SAM" id="MobiDB-lite"/>
    </source>
</evidence>
<dbReference type="Proteomes" id="UP000756921">
    <property type="component" value="Unassembled WGS sequence"/>
</dbReference>
<dbReference type="AlphaFoldDB" id="A0A9P6KRW3"/>
<comment type="similarity">
    <text evidence="3">Belongs to the metallo-dependent hydrolases superfamily. Adenosine and AMP deaminases family.</text>
</comment>
<dbReference type="Gene3D" id="4.10.800.20">
    <property type="match status" value="1"/>
</dbReference>
<dbReference type="OrthoDB" id="1723809at2759"/>
<gene>
    <name evidence="12" type="ORF">PMIN01_06171</name>
</gene>
<evidence type="ECO:0000256" key="3">
    <source>
        <dbReference type="ARBA" id="ARBA00006676"/>
    </source>
</evidence>
<dbReference type="FunFam" id="3.20.20.140:FF:000214">
    <property type="entry name" value="AMP deaminase Amd1, putative (AFU_orthologue AFUA_8G02860)"/>
    <property type="match status" value="1"/>
</dbReference>
<evidence type="ECO:0000256" key="8">
    <source>
        <dbReference type="ARBA" id="ARBA00023080"/>
    </source>
</evidence>
<keyword evidence="8" id="KW-0546">Nucleotide metabolism</keyword>
<dbReference type="Pfam" id="PF19326">
    <property type="entry name" value="AMP_deaminase"/>
    <property type="match status" value="1"/>
</dbReference>
<sequence>MIKGSFSSAPDASPDLGAAHLDDQIPSSEDDDLSAESSDELDGAEASRTLDSEAPAVQVTADTSAQDGDNGAADDAQGLLPRDKQRRTAFYDYASEKKMSQSEAKQFYQRHQLESQYGGSQAGDGFSPVIRAKTLPVSFGGGDGVEQRSRAGSIRSRKSNASLANQGPRLTLPVGVSQAELSHEPRSHPYAVNDQAHQPDTTEPYMQPDAQAREHTKHPGLPHEPKPILVEEGIHGAGAGVGIGSGAGGFAMNDASVAAELGAIYTNVQKVLDIRHKYIRLSLQGSFDNPKDDPSYNIYPPHPQPVWREKERQNASGSLQNSTVLDPHDAPQKPPRKMGQNIGEDFNMDDLLPLPGVSEMSSRLDESGVFQVYETSKSAELDTPIVAIPTLRDYYMDLDSILEISSDGPSKSFAFRRLQYLEGKFNLYYLLNEYQETADTKKVPHRDFYNVRKIDTHVHHSACMNQKHLLRFIKSKMKKSPDEVVIFRDGKELTLREVFESINLTAYDLSIDTLDMHAHTDSFHRFDKFNLKYNPVGESRLRTIFLKTDNFIKGRYLAEITKEVISDLESSKYQFVEWRISIYGRDIDEWDKLAAWVVDNKLFSPNVRWLIQIPRLYDVYKASGLMGNFEQVIVNVFQPLFEVTRDPSSHPKLHVFLQRVIGFDSVDDESKIERRVYKKFPYPSNWSTKQNPPYSYWMYYLFANIASLNVWRKQRGFNTFLLRPHCGEAGDTDHLAAAVLCTHSISHGLLLRKVPFLQYIFYLEQIGVAMSPLSNNALFLAYERNPFLNYFRRGLNVSLSTDDPLQFAFTKEPLIEEYSVAAQIYKLSAVDMCELAKHSVEQSGFEHVIKQRFLGQNYHLPGVEGNDVAKSNVPSIREAFRHETLMSELAMIERYTRASQSSTSALTSSNLQPASAPPHTPVSNHATHPGSPVASLKTHPSTANLQSDHQAFSLPPAHQSPMFPAQQARIPSGGPGTQPASPTRTKDSEFERAYRVSSLGIITGGSAPPQPTGASQASGANTPDDSLSGLQRTQSVVAIDGAEPRLFPGVVSRHGRRRSSIRSNDIGSEAGLQSPVPAVVTQTPGRVAFKEDSVTEEPDTDDEDL</sequence>
<keyword evidence="7" id="KW-0862">Zinc</keyword>
<dbReference type="CDD" id="cd01319">
    <property type="entry name" value="AMPD"/>
    <property type="match status" value="1"/>
</dbReference>
<keyword evidence="13" id="KW-1185">Reference proteome</keyword>
<dbReference type="GO" id="GO:0046033">
    <property type="term" value="P:AMP metabolic process"/>
    <property type="evidence" value="ECO:0007669"/>
    <property type="project" value="TreeGrafter"/>
</dbReference>
<evidence type="ECO:0000256" key="7">
    <source>
        <dbReference type="ARBA" id="ARBA00022833"/>
    </source>
</evidence>
<feature type="compositionally biased region" description="Polar residues" evidence="11">
    <location>
        <begin position="314"/>
        <end position="324"/>
    </location>
</feature>
<dbReference type="FunFam" id="4.10.800.20:FF:000001">
    <property type="entry name" value="AMP deaminase"/>
    <property type="match status" value="1"/>
</dbReference>
<dbReference type="EC" id="3.5.4.6" evidence="4"/>
<dbReference type="GO" id="GO:0046872">
    <property type="term" value="F:metal ion binding"/>
    <property type="evidence" value="ECO:0007669"/>
    <property type="project" value="UniProtKB-KW"/>
</dbReference>
<dbReference type="InterPro" id="IPR006329">
    <property type="entry name" value="AMPD"/>
</dbReference>
<evidence type="ECO:0000256" key="5">
    <source>
        <dbReference type="ARBA" id="ARBA00022723"/>
    </source>
</evidence>
<dbReference type="GO" id="GO:0005829">
    <property type="term" value="C:cytosol"/>
    <property type="evidence" value="ECO:0007669"/>
    <property type="project" value="TreeGrafter"/>
</dbReference>